<evidence type="ECO:0000313" key="1">
    <source>
        <dbReference type="Proteomes" id="UP000887566"/>
    </source>
</evidence>
<proteinExistence type="predicted"/>
<evidence type="ECO:0000313" key="2">
    <source>
        <dbReference type="WBParaSite" id="PSAMB.scaffold8742size5854.g31744.t1"/>
    </source>
</evidence>
<protein>
    <submittedName>
        <fullName evidence="2">Uncharacterized protein</fullName>
    </submittedName>
</protein>
<keyword evidence="1" id="KW-1185">Reference proteome</keyword>
<dbReference type="WBParaSite" id="PSAMB.scaffold8742size5854.g31744.t1">
    <property type="protein sequence ID" value="PSAMB.scaffold8742size5854.g31744.t1"/>
    <property type="gene ID" value="PSAMB.scaffold8742size5854.g31744"/>
</dbReference>
<dbReference type="AlphaFoldDB" id="A0A914XLT5"/>
<organism evidence="1 2">
    <name type="scientific">Plectus sambesii</name>
    <dbReference type="NCBI Taxonomy" id="2011161"/>
    <lineage>
        <taxon>Eukaryota</taxon>
        <taxon>Metazoa</taxon>
        <taxon>Ecdysozoa</taxon>
        <taxon>Nematoda</taxon>
        <taxon>Chromadorea</taxon>
        <taxon>Plectida</taxon>
        <taxon>Plectina</taxon>
        <taxon>Plectoidea</taxon>
        <taxon>Plectidae</taxon>
        <taxon>Plectus</taxon>
    </lineage>
</organism>
<reference evidence="2" key="1">
    <citation type="submission" date="2022-11" db="UniProtKB">
        <authorList>
            <consortium name="WormBaseParasite"/>
        </authorList>
    </citation>
    <scope>IDENTIFICATION</scope>
</reference>
<name>A0A914XLT5_9BILA</name>
<accession>A0A914XLT5</accession>
<dbReference type="Proteomes" id="UP000887566">
    <property type="component" value="Unplaced"/>
</dbReference>
<sequence>MPVFESTEPLNRSVSASKPSACACPLFHWCLFHWIACTYWWKRGEDTDRLQAETNLKRTMKATIVLLLMLVLSSTSVRAEGRDYNNYLMKKMTRMYLGKRDGPYGPWGTFGERWSALNLVEPSINNQAYRGGYGNRPDADA</sequence>